<sequence>MSSYYRNLSPNRGRHSMIDPMRASTGMVQLNSSYDPYDAPRRYDYEDYPSDTGYASAFGYRSGRPSELEAHQIASHRVQDPTASAKKRTEYSVQPRTRHRSRTSTAADYETSLRLAVPSTPRQHLSPVHQHHPAHRRTPSPLPTDSGHHIVSAYPRHPAHRRIYSTDYASDTGHIDPWNDARRRMDHSSHHHGVHPPVRPRYPAYDGLRKGDDIDDFDAYSYTNAHEQFDRDYPVKARHRGPRYSLDRPLSITGVEDPQWTARRERHHGPPPTSWGLEKMGRERPQSSTHGKDDHREPQRSKDGFHDQALVAVPQDSDGEYPLRHDERRRRRAYRARYANDRENRYPEDHHSRPHDSGALATMGLGTAALGGGYSDMSDHEHHRPSRRKHRRPHGEHDHDAVQPPSRELVEAVPADERAKQAYLDPADARRHGRTRRHSRRRTHSDDADTSDEDLRNYRREPARHRHSITDTESDHDHDHDRDHDRRRDRSHYGRDRDRDHSRGYRSSRSHRTLEDGHAIEPRRSPPVDMAKDDTRRPIAVEPAAPREPDAPPKGILKAPRQAFPEEPNPVREGVAPLKDAHKQGIPPGARWTKIDRRLVNPEALEAGNERFEERSDYVIVLRVLSKEEIQQYAVKTQEIRGKSKSPYYVYPTTTLEVKYSQLNYIDIRHKEQLRDRRKSRDETHRHGRRGEESSSDDEDEGEEEPWDQLEAAAAPTAPKMSLPSRPRASANSMHEAERPRMSNQATAPV</sequence>
<protein>
    <recommendedName>
        <fullName evidence="2">DUF8035 domain-containing protein</fullName>
    </recommendedName>
</protein>
<dbReference type="PANTHER" id="PTHR42081">
    <property type="entry name" value="ZINC FINGER PROTEIN DHHC DOMAIN CONTAINING PROTEIN"/>
    <property type="match status" value="1"/>
</dbReference>
<dbReference type="Pfam" id="PF26118">
    <property type="entry name" value="DUF8035"/>
    <property type="match status" value="1"/>
</dbReference>
<feature type="compositionally biased region" description="Basic residues" evidence="1">
    <location>
        <begin position="431"/>
        <end position="443"/>
    </location>
</feature>
<reference evidence="3" key="1">
    <citation type="submission" date="2022-12" db="EMBL/GenBank/DDBJ databases">
        <authorList>
            <person name="Petersen C."/>
        </authorList>
    </citation>
    <scope>NUCLEOTIDE SEQUENCE</scope>
    <source>
        <strain evidence="3">IBT 29495</strain>
    </source>
</reference>
<dbReference type="OrthoDB" id="5418088at2759"/>
<dbReference type="PANTHER" id="PTHR42081:SF1">
    <property type="entry name" value="ZINC FINGER PROTEIN DHHC DOMAIN CONTAINING PROTEIN"/>
    <property type="match status" value="1"/>
</dbReference>
<name>A0A9W9XZ26_9EURO</name>
<comment type="caution">
    <text evidence="3">The sequence shown here is derived from an EMBL/GenBank/DDBJ whole genome shotgun (WGS) entry which is preliminary data.</text>
</comment>
<feature type="compositionally biased region" description="Basic residues" evidence="1">
    <location>
        <begin position="383"/>
        <end position="394"/>
    </location>
</feature>
<feature type="compositionally biased region" description="Low complexity" evidence="1">
    <location>
        <begin position="358"/>
        <end position="368"/>
    </location>
</feature>
<gene>
    <name evidence="3" type="ORF">N7463_002037</name>
</gene>
<accession>A0A9W9XZ26</accession>
<dbReference type="Proteomes" id="UP001149954">
    <property type="component" value="Unassembled WGS sequence"/>
</dbReference>
<feature type="compositionally biased region" description="Basic and acidic residues" evidence="1">
    <location>
        <begin position="512"/>
        <end position="551"/>
    </location>
</feature>
<feature type="region of interest" description="Disordered" evidence="1">
    <location>
        <begin position="76"/>
        <end position="149"/>
    </location>
</feature>
<reference evidence="3" key="2">
    <citation type="journal article" date="2023" name="IMA Fungus">
        <title>Comparative genomic study of the Penicillium genus elucidates a diverse pangenome and 15 lateral gene transfer events.</title>
        <authorList>
            <person name="Petersen C."/>
            <person name="Sorensen T."/>
            <person name="Nielsen M.R."/>
            <person name="Sondergaard T.E."/>
            <person name="Sorensen J.L."/>
            <person name="Fitzpatrick D.A."/>
            <person name="Frisvad J.C."/>
            <person name="Nielsen K.L."/>
        </authorList>
    </citation>
    <scope>NUCLEOTIDE SEQUENCE</scope>
    <source>
        <strain evidence="3">IBT 29495</strain>
    </source>
</reference>
<dbReference type="InterPro" id="IPR058348">
    <property type="entry name" value="DUF8035"/>
</dbReference>
<feature type="region of interest" description="Disordered" evidence="1">
    <location>
        <begin position="673"/>
        <end position="750"/>
    </location>
</feature>
<proteinExistence type="predicted"/>
<feature type="compositionally biased region" description="Basic and acidic residues" evidence="1">
    <location>
        <begin position="673"/>
        <end position="693"/>
    </location>
</feature>
<dbReference type="AlphaFoldDB" id="A0A9W9XZ26"/>
<evidence type="ECO:0000259" key="2">
    <source>
        <dbReference type="Pfam" id="PF26118"/>
    </source>
</evidence>
<feature type="domain" description="DUF8035" evidence="2">
    <location>
        <begin position="590"/>
        <end position="642"/>
    </location>
</feature>
<feature type="region of interest" description="Disordered" evidence="1">
    <location>
        <begin position="233"/>
        <end position="570"/>
    </location>
</feature>
<evidence type="ECO:0000313" key="3">
    <source>
        <dbReference type="EMBL" id="KAJ5512485.1"/>
    </source>
</evidence>
<feature type="compositionally biased region" description="Basic and acidic residues" evidence="1">
    <location>
        <begin position="279"/>
        <end position="306"/>
    </location>
</feature>
<evidence type="ECO:0000313" key="4">
    <source>
        <dbReference type="Proteomes" id="UP001149954"/>
    </source>
</evidence>
<feature type="compositionally biased region" description="Basic and acidic residues" evidence="1">
    <location>
        <begin position="468"/>
        <end position="503"/>
    </location>
</feature>
<feature type="compositionally biased region" description="Basic and acidic residues" evidence="1">
    <location>
        <begin position="338"/>
        <end position="356"/>
    </location>
</feature>
<feature type="compositionally biased region" description="Basic residues" evidence="1">
    <location>
        <begin position="129"/>
        <end position="138"/>
    </location>
</feature>
<keyword evidence="4" id="KW-1185">Reference proteome</keyword>
<evidence type="ECO:0000256" key="1">
    <source>
        <dbReference type="SAM" id="MobiDB-lite"/>
    </source>
</evidence>
<organism evidence="3 4">
    <name type="scientific">Penicillium fimorum</name>
    <dbReference type="NCBI Taxonomy" id="1882269"/>
    <lineage>
        <taxon>Eukaryota</taxon>
        <taxon>Fungi</taxon>
        <taxon>Dikarya</taxon>
        <taxon>Ascomycota</taxon>
        <taxon>Pezizomycotina</taxon>
        <taxon>Eurotiomycetes</taxon>
        <taxon>Eurotiomycetidae</taxon>
        <taxon>Eurotiales</taxon>
        <taxon>Aspergillaceae</taxon>
        <taxon>Penicillium</taxon>
    </lineage>
</organism>
<dbReference type="EMBL" id="JAPWDS010000002">
    <property type="protein sequence ID" value="KAJ5512485.1"/>
    <property type="molecule type" value="Genomic_DNA"/>
</dbReference>
<feature type="compositionally biased region" description="Acidic residues" evidence="1">
    <location>
        <begin position="694"/>
        <end position="708"/>
    </location>
</feature>